<dbReference type="InterPro" id="IPR000792">
    <property type="entry name" value="Tscrpt_reg_LuxR_C"/>
</dbReference>
<proteinExistence type="predicted"/>
<dbReference type="EMBL" id="SITJ01000055">
    <property type="protein sequence ID" value="TBL69146.1"/>
    <property type="molecule type" value="Genomic_DNA"/>
</dbReference>
<dbReference type="PROSITE" id="PS50043">
    <property type="entry name" value="HTH_LUXR_2"/>
    <property type="match status" value="1"/>
</dbReference>
<evidence type="ECO:0000313" key="4">
    <source>
        <dbReference type="Proteomes" id="UP000291600"/>
    </source>
</evidence>
<name>A0ABD7Q7Z6_HAFAL</name>
<evidence type="ECO:0000313" key="3">
    <source>
        <dbReference type="EMBL" id="TBL69146.1"/>
    </source>
</evidence>
<gene>
    <name evidence="3" type="ORF">EYY96_05405</name>
</gene>
<sequence>MLSNIYPNAIILPSSISKARLKNKILKAIQTLPVKKHNALFGLEGNLFSAEETLMVKCFLMGYSNKKIARELILGEKTISANKRKIMKKIGVNTTVELVVKLGILEASGQFRKIRLVEHDARPPFLFTY</sequence>
<dbReference type="InterPro" id="IPR036388">
    <property type="entry name" value="WH-like_DNA-bd_sf"/>
</dbReference>
<dbReference type="Proteomes" id="UP000291600">
    <property type="component" value="Unassembled WGS sequence"/>
</dbReference>
<dbReference type="Pfam" id="PF00196">
    <property type="entry name" value="GerE"/>
    <property type="match status" value="1"/>
</dbReference>
<dbReference type="RefSeq" id="WP_130970557.1">
    <property type="nucleotide sequence ID" value="NZ_SITJ01000055.1"/>
</dbReference>
<dbReference type="SUPFAM" id="SSF46894">
    <property type="entry name" value="C-terminal effector domain of the bipartite response regulators"/>
    <property type="match status" value="1"/>
</dbReference>
<dbReference type="SMART" id="SM00421">
    <property type="entry name" value="HTH_LUXR"/>
    <property type="match status" value="1"/>
</dbReference>
<dbReference type="InterPro" id="IPR016032">
    <property type="entry name" value="Sig_transdc_resp-reg_C-effctor"/>
</dbReference>
<dbReference type="GO" id="GO:0003677">
    <property type="term" value="F:DNA binding"/>
    <property type="evidence" value="ECO:0007669"/>
    <property type="project" value="UniProtKB-KW"/>
</dbReference>
<comment type="caution">
    <text evidence="3">The sequence shown here is derived from an EMBL/GenBank/DDBJ whole genome shotgun (WGS) entry which is preliminary data.</text>
</comment>
<feature type="domain" description="HTH luxR-type" evidence="2">
    <location>
        <begin position="44"/>
        <end position="106"/>
    </location>
</feature>
<evidence type="ECO:0000259" key="2">
    <source>
        <dbReference type="PROSITE" id="PS50043"/>
    </source>
</evidence>
<organism evidence="3 4">
    <name type="scientific">Hafnia alvei</name>
    <dbReference type="NCBI Taxonomy" id="569"/>
    <lineage>
        <taxon>Bacteria</taxon>
        <taxon>Pseudomonadati</taxon>
        <taxon>Pseudomonadota</taxon>
        <taxon>Gammaproteobacteria</taxon>
        <taxon>Enterobacterales</taxon>
        <taxon>Hafniaceae</taxon>
        <taxon>Hafnia</taxon>
    </lineage>
</organism>
<reference evidence="3 4" key="1">
    <citation type="submission" date="2019-02" db="EMBL/GenBank/DDBJ databases">
        <title>Comparative genomic analysis of the Hafnia genus genomes.</title>
        <authorList>
            <person name="Zhiqiu Y."/>
            <person name="Chao Y."/>
            <person name="Yuhui D."/>
            <person name="Di H."/>
            <person name="Bin L."/>
        </authorList>
    </citation>
    <scope>NUCLEOTIDE SEQUENCE [LARGE SCALE GENOMIC DNA]</scope>
    <source>
        <strain evidence="3 4">PCM_1210</strain>
    </source>
</reference>
<accession>A0ABD7Q7Z6</accession>
<dbReference type="AlphaFoldDB" id="A0ABD7Q7Z6"/>
<evidence type="ECO:0000256" key="1">
    <source>
        <dbReference type="ARBA" id="ARBA00023125"/>
    </source>
</evidence>
<dbReference type="Gene3D" id="1.10.10.10">
    <property type="entry name" value="Winged helix-like DNA-binding domain superfamily/Winged helix DNA-binding domain"/>
    <property type="match status" value="1"/>
</dbReference>
<keyword evidence="1" id="KW-0238">DNA-binding</keyword>
<protein>
    <submittedName>
        <fullName evidence="3">Response regulator transcription factor</fullName>
    </submittedName>
</protein>